<keyword evidence="1" id="KW-0597">Phosphoprotein</keyword>
<sequence length="218" mass="24556">MFWKKKKMSLILSEKVPLAILRKRVKILVIDDDPNSFPKDQLIDEGYNIQHWEKVRSLNRLLDGEFDVIILDIGGVTDDPNPDAGLSVLEHIKKHNPHQIVVAFSGQTFDLSKTGFWRMADDSICKPVYAVKCKEVLDQLLEAKFSMEHLWGELEAILLSKNINQREIDKLKYNLSVAIGAKDAEKARLALPATINGVKLGIEALSTVNKILTLWGIG</sequence>
<protein>
    <recommendedName>
        <fullName evidence="2">Response regulatory domain-containing protein</fullName>
    </recommendedName>
</protein>
<reference evidence="3" key="1">
    <citation type="journal article" date="2021" name="bioRxiv">
        <title>Unraveling nitrogen, sulfur and carbon metabolic pathways and microbial community transcriptional responses to substrate deprivation and toxicity stresses in a bioreactor mimicking anoxic brackish coastal sediment conditions.</title>
        <authorList>
            <person name="Martins P.D."/>
            <person name="Echeveste M.J."/>
            <person name="Arshad A."/>
            <person name="Kurth J."/>
            <person name="Ouboter H."/>
            <person name="Jetten M.S.M."/>
            <person name="Welte C.U."/>
        </authorList>
    </citation>
    <scope>NUCLEOTIDE SEQUENCE</scope>
    <source>
        <strain evidence="3">MAG_39</strain>
    </source>
</reference>
<dbReference type="InterPro" id="IPR001789">
    <property type="entry name" value="Sig_transdc_resp-reg_receiver"/>
</dbReference>
<dbReference type="Proteomes" id="UP000705867">
    <property type="component" value="Unassembled WGS sequence"/>
</dbReference>
<feature type="modified residue" description="4-aspartylphosphate" evidence="1">
    <location>
        <position position="72"/>
    </location>
</feature>
<dbReference type="GO" id="GO:0000160">
    <property type="term" value="P:phosphorelay signal transduction system"/>
    <property type="evidence" value="ECO:0007669"/>
    <property type="project" value="InterPro"/>
</dbReference>
<accession>A0A953M003</accession>
<organism evidence="3 4">
    <name type="scientific">Candidatus Nitrobium versatile</name>
    <dbReference type="NCBI Taxonomy" id="2884831"/>
    <lineage>
        <taxon>Bacteria</taxon>
        <taxon>Pseudomonadati</taxon>
        <taxon>Nitrospirota</taxon>
        <taxon>Nitrospiria</taxon>
        <taxon>Nitrospirales</taxon>
        <taxon>Nitrospiraceae</taxon>
        <taxon>Candidatus Nitrobium</taxon>
    </lineage>
</organism>
<dbReference type="AlphaFoldDB" id="A0A953M003"/>
<dbReference type="EMBL" id="JAIOIV010000072">
    <property type="protein sequence ID" value="MBZ0156259.1"/>
    <property type="molecule type" value="Genomic_DNA"/>
</dbReference>
<evidence type="ECO:0000313" key="4">
    <source>
        <dbReference type="Proteomes" id="UP000705867"/>
    </source>
</evidence>
<dbReference type="PROSITE" id="PS50110">
    <property type="entry name" value="RESPONSE_REGULATORY"/>
    <property type="match status" value="1"/>
</dbReference>
<dbReference type="SUPFAM" id="SSF52172">
    <property type="entry name" value="CheY-like"/>
    <property type="match status" value="1"/>
</dbReference>
<proteinExistence type="predicted"/>
<evidence type="ECO:0000259" key="2">
    <source>
        <dbReference type="PROSITE" id="PS50110"/>
    </source>
</evidence>
<dbReference type="InterPro" id="IPR011006">
    <property type="entry name" value="CheY-like_superfamily"/>
</dbReference>
<dbReference type="Gene3D" id="3.40.50.2300">
    <property type="match status" value="1"/>
</dbReference>
<dbReference type="CDD" id="cd00156">
    <property type="entry name" value="REC"/>
    <property type="match status" value="1"/>
</dbReference>
<evidence type="ECO:0000313" key="3">
    <source>
        <dbReference type="EMBL" id="MBZ0156259.1"/>
    </source>
</evidence>
<evidence type="ECO:0000256" key="1">
    <source>
        <dbReference type="PROSITE-ProRule" id="PRU00169"/>
    </source>
</evidence>
<gene>
    <name evidence="3" type="ORF">K8I29_08640</name>
</gene>
<name>A0A953M003_9BACT</name>
<comment type="caution">
    <text evidence="3">The sequence shown here is derived from an EMBL/GenBank/DDBJ whole genome shotgun (WGS) entry which is preliminary data.</text>
</comment>
<feature type="domain" description="Response regulatory" evidence="2">
    <location>
        <begin position="26"/>
        <end position="141"/>
    </location>
</feature>
<reference evidence="3" key="2">
    <citation type="submission" date="2021-08" db="EMBL/GenBank/DDBJ databases">
        <authorList>
            <person name="Dalcin Martins P."/>
        </authorList>
    </citation>
    <scope>NUCLEOTIDE SEQUENCE</scope>
    <source>
        <strain evidence="3">MAG_39</strain>
    </source>
</reference>